<dbReference type="NCBIfam" id="TIGR00597">
    <property type="entry name" value="rad10"/>
    <property type="match status" value="1"/>
</dbReference>
<evidence type="ECO:0000256" key="2">
    <source>
        <dbReference type="ARBA" id="ARBA00008283"/>
    </source>
</evidence>
<dbReference type="PANTHER" id="PTHR12749:SF0">
    <property type="entry name" value="DNA EXCISION REPAIR PROTEIN ERCC-1"/>
    <property type="match status" value="1"/>
</dbReference>
<keyword evidence="3" id="KW-0227">DNA damage</keyword>
<dbReference type="GO" id="GO:0000110">
    <property type="term" value="C:nucleotide-excision repair factor 1 complex"/>
    <property type="evidence" value="ECO:0007669"/>
    <property type="project" value="TreeGrafter"/>
</dbReference>
<keyword evidence="6" id="KW-0539">Nucleus</keyword>
<evidence type="ECO:0000256" key="3">
    <source>
        <dbReference type="ARBA" id="ARBA00022763"/>
    </source>
</evidence>
<sequence>MDDDDDFGADADFLTALAQTPVTAPSTNRVQQPTPQRVQQPTPQRLDRAPPTNNASAGPKVVQPIPQAIASRSSGSTIQVSLRQKGNPILTNLKSFPWEYSDILADYVLGTTTCALFLSLKYHRLHPEYIYNRIKGLQGKYNLRVLLTMVDIGNHEESLKELSKTSLVNNVTVILCWSAPEAARYLELYKSYEHANASAIKGVESKSYGDKMVDFITVPRSINKRDAVALVDAFGSIRGAINARPEEIAVVDGWGEKKVRKWCGVVDEPFRARKAARRGLSRKEVTDDGTERPEGVLERAIPLSRVPLREMSSLGGKSVESSYRSQNLLEERQDEQIPGDDDEEAAISAAQQEKEIAAREKKQELARRDEELSGGVAAALAKLREKH</sequence>
<dbReference type="GO" id="GO:0003684">
    <property type="term" value="F:damaged DNA binding"/>
    <property type="evidence" value="ECO:0007669"/>
    <property type="project" value="InterPro"/>
</dbReference>
<comment type="caution">
    <text evidence="9">The sequence shown here is derived from an EMBL/GenBank/DDBJ whole genome shotgun (WGS) entry which is preliminary data.</text>
</comment>
<comment type="similarity">
    <text evidence="2">Belongs to the ERCC1/RAD10/SWI10 family.</text>
</comment>
<reference evidence="9 10" key="1">
    <citation type="submission" date="2017-12" db="EMBL/GenBank/DDBJ databases">
        <title>Comparative genomics of Botrytis spp.</title>
        <authorList>
            <person name="Valero-Jimenez C.A."/>
            <person name="Tapia P."/>
            <person name="Veloso J."/>
            <person name="Silva-Moreno E."/>
            <person name="Staats M."/>
            <person name="Valdes J.H."/>
            <person name="Van Kan J.A.L."/>
        </authorList>
    </citation>
    <scope>NUCLEOTIDE SEQUENCE [LARGE SCALE GENOMIC DNA]</scope>
    <source>
        <strain evidence="9 10">MUCL2120</strain>
    </source>
</reference>
<evidence type="ECO:0000259" key="8">
    <source>
        <dbReference type="Pfam" id="PF03834"/>
    </source>
</evidence>
<dbReference type="InterPro" id="IPR004579">
    <property type="entry name" value="ERCC1/RAD10/SWI10"/>
</dbReference>
<feature type="compositionally biased region" description="Polar residues" evidence="7">
    <location>
        <begin position="319"/>
        <end position="328"/>
    </location>
</feature>
<accession>A0A4Z1J858</accession>
<protein>
    <recommendedName>
        <fullName evidence="8">ERCC1-like central domain-containing protein</fullName>
    </recommendedName>
</protein>
<dbReference type="GO" id="GO:0070522">
    <property type="term" value="C:ERCC4-ERCC1 complex"/>
    <property type="evidence" value="ECO:0007669"/>
    <property type="project" value="TreeGrafter"/>
</dbReference>
<dbReference type="GO" id="GO:0006302">
    <property type="term" value="P:double-strand break repair"/>
    <property type="evidence" value="ECO:0007669"/>
    <property type="project" value="UniProtKB-ARBA"/>
</dbReference>
<feature type="domain" description="ERCC1-like central" evidence="8">
    <location>
        <begin position="77"/>
        <end position="190"/>
    </location>
</feature>
<evidence type="ECO:0000256" key="1">
    <source>
        <dbReference type="ARBA" id="ARBA00004123"/>
    </source>
</evidence>
<dbReference type="InterPro" id="IPR047260">
    <property type="entry name" value="ERCC1-like_central_dom"/>
</dbReference>
<dbReference type="Proteomes" id="UP000297452">
    <property type="component" value="Unassembled WGS sequence"/>
</dbReference>
<dbReference type="AlphaFoldDB" id="A0A4Z1J858"/>
<feature type="compositionally biased region" description="Basic and acidic residues" evidence="7">
    <location>
        <begin position="352"/>
        <end position="371"/>
    </location>
</feature>
<evidence type="ECO:0000256" key="6">
    <source>
        <dbReference type="ARBA" id="ARBA00023242"/>
    </source>
</evidence>
<proteinExistence type="inferred from homology"/>
<evidence type="ECO:0000313" key="10">
    <source>
        <dbReference type="Proteomes" id="UP000297452"/>
    </source>
</evidence>
<evidence type="ECO:0000256" key="4">
    <source>
        <dbReference type="ARBA" id="ARBA00023125"/>
    </source>
</evidence>
<dbReference type="OrthoDB" id="10262814at2759"/>
<dbReference type="GO" id="GO:0006312">
    <property type="term" value="P:mitotic recombination"/>
    <property type="evidence" value="ECO:0007669"/>
    <property type="project" value="TreeGrafter"/>
</dbReference>
<feature type="compositionally biased region" description="Basic and acidic residues" evidence="7">
    <location>
        <begin position="281"/>
        <end position="296"/>
    </location>
</feature>
<evidence type="ECO:0000313" key="9">
    <source>
        <dbReference type="EMBL" id="TGO69768.1"/>
    </source>
</evidence>
<dbReference type="InterPro" id="IPR011335">
    <property type="entry name" value="Restrct_endonuc-II-like"/>
</dbReference>
<feature type="region of interest" description="Disordered" evidence="7">
    <location>
        <begin position="312"/>
        <end position="373"/>
    </location>
</feature>
<dbReference type="InterPro" id="IPR010994">
    <property type="entry name" value="RuvA_2-like"/>
</dbReference>
<feature type="region of interest" description="Disordered" evidence="7">
    <location>
        <begin position="1"/>
        <end position="62"/>
    </location>
</feature>
<dbReference type="GO" id="GO:0003697">
    <property type="term" value="F:single-stranded DNA binding"/>
    <property type="evidence" value="ECO:0007669"/>
    <property type="project" value="TreeGrafter"/>
</dbReference>
<feature type="region of interest" description="Disordered" evidence="7">
    <location>
        <begin position="277"/>
        <end position="296"/>
    </location>
</feature>
<dbReference type="FunFam" id="3.40.50.10130:FF:000001">
    <property type="entry name" value="DNA excision repair protein ERCC-1"/>
    <property type="match status" value="1"/>
</dbReference>
<keyword evidence="4" id="KW-0238">DNA-binding</keyword>
<dbReference type="PANTHER" id="PTHR12749">
    <property type="entry name" value="EXCISION REPAIR CROSS-COMPLEMENTING 1 ERCC1"/>
    <property type="match status" value="1"/>
</dbReference>
<dbReference type="GO" id="GO:0070914">
    <property type="term" value="P:UV-damage excision repair"/>
    <property type="evidence" value="ECO:0007669"/>
    <property type="project" value="TreeGrafter"/>
</dbReference>
<feature type="compositionally biased region" description="Polar residues" evidence="7">
    <location>
        <begin position="17"/>
        <end position="28"/>
    </location>
</feature>
<comment type="subcellular location">
    <subcellularLocation>
        <location evidence="1">Nucleus</location>
    </subcellularLocation>
</comment>
<dbReference type="SUPFAM" id="SSF52980">
    <property type="entry name" value="Restriction endonuclease-like"/>
    <property type="match status" value="1"/>
</dbReference>
<dbReference type="SUPFAM" id="SSF47781">
    <property type="entry name" value="RuvA domain 2-like"/>
    <property type="match status" value="1"/>
</dbReference>
<dbReference type="Gene3D" id="1.10.150.20">
    <property type="entry name" value="5' to 3' exonuclease, C-terminal subdomain"/>
    <property type="match status" value="1"/>
</dbReference>
<dbReference type="Gene3D" id="3.40.50.10130">
    <property type="match status" value="1"/>
</dbReference>
<dbReference type="EMBL" id="PQXJ01000007">
    <property type="protein sequence ID" value="TGO69768.1"/>
    <property type="molecule type" value="Genomic_DNA"/>
</dbReference>
<feature type="compositionally biased region" description="Low complexity" evidence="7">
    <location>
        <begin position="29"/>
        <end position="44"/>
    </location>
</feature>
<dbReference type="CDD" id="cd22325">
    <property type="entry name" value="ERCC1_C-like"/>
    <property type="match status" value="1"/>
</dbReference>
<organism evidence="9 10">
    <name type="scientific">Botryotinia narcissicola</name>
    <dbReference type="NCBI Taxonomy" id="278944"/>
    <lineage>
        <taxon>Eukaryota</taxon>
        <taxon>Fungi</taxon>
        <taxon>Dikarya</taxon>
        <taxon>Ascomycota</taxon>
        <taxon>Pezizomycotina</taxon>
        <taxon>Leotiomycetes</taxon>
        <taxon>Helotiales</taxon>
        <taxon>Sclerotiniaceae</taxon>
        <taxon>Botryotinia</taxon>
    </lineage>
</organism>
<keyword evidence="10" id="KW-1185">Reference proteome</keyword>
<evidence type="ECO:0000256" key="5">
    <source>
        <dbReference type="ARBA" id="ARBA00023204"/>
    </source>
</evidence>
<dbReference type="STRING" id="278944.A0A4Z1J858"/>
<keyword evidence="5" id="KW-0234">DNA repair</keyword>
<dbReference type="Pfam" id="PF03834">
    <property type="entry name" value="Rad10"/>
    <property type="match status" value="1"/>
</dbReference>
<gene>
    <name evidence="9" type="ORF">BOTNAR_0007g00490</name>
</gene>
<name>A0A4Z1J858_9HELO</name>
<evidence type="ECO:0000256" key="7">
    <source>
        <dbReference type="SAM" id="MobiDB-lite"/>
    </source>
</evidence>